<proteinExistence type="predicted"/>
<accession>A0A381U1C6</accession>
<sequence>MGVFVPDRASFQFMACLILAEEPANGPITKTSKTGKAALALFDWNCPSANWQRKSELTVLTGA</sequence>
<dbReference type="EMBL" id="UINC01005531">
    <property type="protein sequence ID" value="SVA21919.1"/>
    <property type="molecule type" value="Genomic_DNA"/>
</dbReference>
<protein>
    <submittedName>
        <fullName evidence="1">Uncharacterized protein</fullName>
    </submittedName>
</protein>
<gene>
    <name evidence="1" type="ORF">METZ01_LOCUS74773</name>
</gene>
<dbReference type="AlphaFoldDB" id="A0A381U1C6"/>
<reference evidence="1" key="1">
    <citation type="submission" date="2018-05" db="EMBL/GenBank/DDBJ databases">
        <authorList>
            <person name="Lanie J.A."/>
            <person name="Ng W.-L."/>
            <person name="Kazmierczak K.M."/>
            <person name="Andrzejewski T.M."/>
            <person name="Davidsen T.M."/>
            <person name="Wayne K.J."/>
            <person name="Tettelin H."/>
            <person name="Glass J.I."/>
            <person name="Rusch D."/>
            <person name="Podicherti R."/>
            <person name="Tsui H.-C.T."/>
            <person name="Winkler M.E."/>
        </authorList>
    </citation>
    <scope>NUCLEOTIDE SEQUENCE</scope>
</reference>
<name>A0A381U1C6_9ZZZZ</name>
<evidence type="ECO:0000313" key="1">
    <source>
        <dbReference type="EMBL" id="SVA21919.1"/>
    </source>
</evidence>
<organism evidence="1">
    <name type="scientific">marine metagenome</name>
    <dbReference type="NCBI Taxonomy" id="408172"/>
    <lineage>
        <taxon>unclassified sequences</taxon>
        <taxon>metagenomes</taxon>
        <taxon>ecological metagenomes</taxon>
    </lineage>
</organism>